<proteinExistence type="predicted"/>
<organism evidence="1">
    <name type="scientific">Anguilla anguilla</name>
    <name type="common">European freshwater eel</name>
    <name type="synonym">Muraena anguilla</name>
    <dbReference type="NCBI Taxonomy" id="7936"/>
    <lineage>
        <taxon>Eukaryota</taxon>
        <taxon>Metazoa</taxon>
        <taxon>Chordata</taxon>
        <taxon>Craniata</taxon>
        <taxon>Vertebrata</taxon>
        <taxon>Euteleostomi</taxon>
        <taxon>Actinopterygii</taxon>
        <taxon>Neopterygii</taxon>
        <taxon>Teleostei</taxon>
        <taxon>Anguilliformes</taxon>
        <taxon>Anguillidae</taxon>
        <taxon>Anguilla</taxon>
    </lineage>
</organism>
<dbReference type="EMBL" id="GBXM01094723">
    <property type="protein sequence ID" value="JAH13854.1"/>
    <property type="molecule type" value="Transcribed_RNA"/>
</dbReference>
<reference evidence="1" key="1">
    <citation type="submission" date="2014-11" db="EMBL/GenBank/DDBJ databases">
        <authorList>
            <person name="Amaro Gonzalez C."/>
        </authorList>
    </citation>
    <scope>NUCLEOTIDE SEQUENCE</scope>
</reference>
<reference evidence="1" key="2">
    <citation type="journal article" date="2015" name="Fish Shellfish Immunol.">
        <title>Early steps in the European eel (Anguilla anguilla)-Vibrio vulnificus interaction in the gills: Role of the RtxA13 toxin.</title>
        <authorList>
            <person name="Callol A."/>
            <person name="Pajuelo D."/>
            <person name="Ebbesson L."/>
            <person name="Teles M."/>
            <person name="MacKenzie S."/>
            <person name="Amaro C."/>
        </authorList>
    </citation>
    <scope>NUCLEOTIDE SEQUENCE</scope>
</reference>
<accession>A0A0E9QX70</accession>
<dbReference type="EMBL" id="GBXM01087031">
    <property type="protein sequence ID" value="JAH21546.1"/>
    <property type="molecule type" value="Transcribed_RNA"/>
</dbReference>
<dbReference type="AlphaFoldDB" id="A0A0E9QX70"/>
<name>A0A0E9QX70_ANGAN</name>
<evidence type="ECO:0000313" key="1">
    <source>
        <dbReference type="EMBL" id="JAH21546.1"/>
    </source>
</evidence>
<sequence length="17" mass="1736">MHSGPVSKTPHTGTVVT</sequence>
<protein>
    <submittedName>
        <fullName evidence="1">Uncharacterized protein</fullName>
    </submittedName>
</protein>